<reference evidence="1" key="1">
    <citation type="journal article" date="2015" name="Nature">
        <title>Complex archaea that bridge the gap between prokaryotes and eukaryotes.</title>
        <authorList>
            <person name="Spang A."/>
            <person name="Saw J.H."/>
            <person name="Jorgensen S.L."/>
            <person name="Zaremba-Niedzwiedzka K."/>
            <person name="Martijn J."/>
            <person name="Lind A.E."/>
            <person name="van Eijk R."/>
            <person name="Schleper C."/>
            <person name="Guy L."/>
            <person name="Ettema T.J."/>
        </authorList>
    </citation>
    <scope>NUCLEOTIDE SEQUENCE</scope>
</reference>
<evidence type="ECO:0008006" key="2">
    <source>
        <dbReference type="Google" id="ProtNLM"/>
    </source>
</evidence>
<organism evidence="1">
    <name type="scientific">marine sediment metagenome</name>
    <dbReference type="NCBI Taxonomy" id="412755"/>
    <lineage>
        <taxon>unclassified sequences</taxon>
        <taxon>metagenomes</taxon>
        <taxon>ecological metagenomes</taxon>
    </lineage>
</organism>
<comment type="caution">
    <text evidence="1">The sequence shown here is derived from an EMBL/GenBank/DDBJ whole genome shotgun (WGS) entry which is preliminary data.</text>
</comment>
<dbReference type="EMBL" id="LAZR01001865">
    <property type="protein sequence ID" value="KKN37868.1"/>
    <property type="molecule type" value="Genomic_DNA"/>
</dbReference>
<accession>A0A0F9T8T4</accession>
<dbReference type="AlphaFoldDB" id="A0A0F9T8T4"/>
<gene>
    <name evidence="1" type="ORF">LCGC14_0759100</name>
</gene>
<sequence>MKKSEAEKMSYVVKYDVISSNMIQNTLIPEERRIKKLEELNQFFTKLEKSILKEGIRNPIVILAYAEDNIIPRYGGSRLMVAQKYDIDITCVICDFDNVFPNSKVLNNEEEIRACFKDQPRKVIYDIYGLNISGCQLTHLEED</sequence>
<proteinExistence type="predicted"/>
<evidence type="ECO:0000313" key="1">
    <source>
        <dbReference type="EMBL" id="KKN37868.1"/>
    </source>
</evidence>
<name>A0A0F9T8T4_9ZZZZ</name>
<protein>
    <recommendedName>
        <fullName evidence="2">ParB/Sulfiredoxin domain-containing protein</fullName>
    </recommendedName>
</protein>